<feature type="domain" description="Integrase DNA-binding" evidence="3">
    <location>
        <begin position="3"/>
        <end position="55"/>
    </location>
</feature>
<organism evidence="4 5">
    <name type="scientific">Escherichia coli</name>
    <dbReference type="NCBI Taxonomy" id="562"/>
    <lineage>
        <taxon>Bacteria</taxon>
        <taxon>Pseudomonadati</taxon>
        <taxon>Pseudomonadota</taxon>
        <taxon>Gammaproteobacteria</taxon>
        <taxon>Enterobacterales</taxon>
        <taxon>Enterobacteriaceae</taxon>
        <taxon>Escherichia</taxon>
    </lineage>
</organism>
<comment type="caution">
    <text evidence="4">The sequence shown here is derived from an EMBL/GenBank/DDBJ whole genome shotgun (WGS) entry which is preliminary data.</text>
</comment>
<dbReference type="AlphaFoldDB" id="A0AAP3A4K1"/>
<protein>
    <submittedName>
        <fullName evidence="4">Arm DNA-binding domain-containing protein</fullName>
    </submittedName>
</protein>
<evidence type="ECO:0000256" key="2">
    <source>
        <dbReference type="ARBA" id="ARBA00022908"/>
    </source>
</evidence>
<name>A0AAP3A4K1_ECOLX</name>
<evidence type="ECO:0000313" key="5">
    <source>
        <dbReference type="Proteomes" id="UP001208624"/>
    </source>
</evidence>
<dbReference type="GO" id="GO:0015074">
    <property type="term" value="P:DNA integration"/>
    <property type="evidence" value="ECO:0007669"/>
    <property type="project" value="UniProtKB-KW"/>
</dbReference>
<evidence type="ECO:0000313" key="4">
    <source>
        <dbReference type="EMBL" id="MCV5626106.1"/>
    </source>
</evidence>
<reference evidence="4" key="1">
    <citation type="submission" date="2023-06" db="EMBL/GenBank/DDBJ databases">
        <title>Deciphering the underlying mechanisms mediating the transmission of blaNDM gene from human to animals in China.</title>
        <authorList>
            <person name="Chen K."/>
            <person name="Chen S."/>
        </authorList>
    </citation>
    <scope>NUCLEOTIDE SEQUENCE</scope>
    <source>
        <strain evidence="4">1199</strain>
    </source>
</reference>
<feature type="non-terminal residue" evidence="4">
    <location>
        <position position="55"/>
    </location>
</feature>
<dbReference type="PANTHER" id="PTHR30629">
    <property type="entry name" value="PROPHAGE INTEGRASE"/>
    <property type="match status" value="1"/>
</dbReference>
<evidence type="ECO:0000259" key="3">
    <source>
        <dbReference type="Pfam" id="PF13356"/>
    </source>
</evidence>
<sequence>MALTDIQIKRAKPQDKPYTLNDGQGLSLLINPDGSKGWRFRFRFAGKARLMSFGS</sequence>
<accession>A0AAP3A4K1</accession>
<dbReference type="InterPro" id="IPR038488">
    <property type="entry name" value="Integrase_DNA-bd_sf"/>
</dbReference>
<dbReference type="InterPro" id="IPR050808">
    <property type="entry name" value="Phage_Integrase"/>
</dbReference>
<gene>
    <name evidence="4" type="ORF">OFN31_31230</name>
</gene>
<dbReference type="InterPro" id="IPR025166">
    <property type="entry name" value="Integrase_DNA_bind_dom"/>
</dbReference>
<dbReference type="GO" id="GO:0003677">
    <property type="term" value="F:DNA binding"/>
    <property type="evidence" value="ECO:0007669"/>
    <property type="project" value="UniProtKB-KW"/>
</dbReference>
<comment type="similarity">
    <text evidence="1">Belongs to the 'phage' integrase family.</text>
</comment>
<dbReference type="Gene3D" id="3.30.160.390">
    <property type="entry name" value="Integrase, DNA-binding domain"/>
    <property type="match status" value="1"/>
</dbReference>
<dbReference type="Pfam" id="PF13356">
    <property type="entry name" value="Arm-DNA-bind_3"/>
    <property type="match status" value="1"/>
</dbReference>
<dbReference type="Proteomes" id="UP001208624">
    <property type="component" value="Unassembled WGS sequence"/>
</dbReference>
<evidence type="ECO:0000256" key="1">
    <source>
        <dbReference type="ARBA" id="ARBA00008857"/>
    </source>
</evidence>
<keyword evidence="4" id="KW-0238">DNA-binding</keyword>
<proteinExistence type="inferred from homology"/>
<keyword evidence="2" id="KW-0229">DNA integration</keyword>
<dbReference type="EMBL" id="JAOVKC010001185">
    <property type="protein sequence ID" value="MCV5626106.1"/>
    <property type="molecule type" value="Genomic_DNA"/>
</dbReference>
<dbReference type="PANTHER" id="PTHR30629:SF2">
    <property type="entry name" value="PROPHAGE INTEGRASE INTS-RELATED"/>
    <property type="match status" value="1"/>
</dbReference>